<feature type="chain" id="PRO_5017938091" description="WG repeat-containing protein" evidence="1">
    <location>
        <begin position="19"/>
        <end position="764"/>
    </location>
</feature>
<evidence type="ECO:0000313" key="2">
    <source>
        <dbReference type="EMBL" id="RPE08530.1"/>
    </source>
</evidence>
<dbReference type="EMBL" id="RPDH01000002">
    <property type="protein sequence ID" value="RPE08530.1"/>
    <property type="molecule type" value="Genomic_DNA"/>
</dbReference>
<organism evidence="2 3">
    <name type="scientific">Chitinophaga lutea</name>
    <dbReference type="NCBI Taxonomy" id="2488634"/>
    <lineage>
        <taxon>Bacteria</taxon>
        <taxon>Pseudomonadati</taxon>
        <taxon>Bacteroidota</taxon>
        <taxon>Chitinophagia</taxon>
        <taxon>Chitinophagales</taxon>
        <taxon>Chitinophagaceae</taxon>
        <taxon>Chitinophaga</taxon>
    </lineage>
</organism>
<proteinExistence type="predicted"/>
<name>A0A3N4PXX9_9BACT</name>
<dbReference type="PANTHER" id="PTHR37841">
    <property type="entry name" value="GLR2918 PROTEIN"/>
    <property type="match status" value="1"/>
</dbReference>
<protein>
    <recommendedName>
        <fullName evidence="4">WG repeat-containing protein</fullName>
    </recommendedName>
</protein>
<dbReference type="OrthoDB" id="5464673at2"/>
<dbReference type="Pfam" id="PF14903">
    <property type="entry name" value="WG_beta_rep"/>
    <property type="match status" value="4"/>
</dbReference>
<evidence type="ECO:0000313" key="3">
    <source>
        <dbReference type="Proteomes" id="UP000278351"/>
    </source>
</evidence>
<dbReference type="AlphaFoldDB" id="A0A3N4PXX9"/>
<dbReference type="InterPro" id="IPR032774">
    <property type="entry name" value="WG_beta_rep"/>
</dbReference>
<keyword evidence="3" id="KW-1185">Reference proteome</keyword>
<accession>A0A3N4PXX9</accession>
<evidence type="ECO:0008006" key="4">
    <source>
        <dbReference type="Google" id="ProtNLM"/>
    </source>
</evidence>
<keyword evidence="1" id="KW-0732">Signal</keyword>
<sequence>MKRFSLFSFLLIPMTVAAQQDNSGTVFVNGYARITQGAQSWYMDTLGNKAFDAATPLTGNNAGKQLVQKGARYGITGRRGEWLLQAEYDTIDIQWGDIWKVSKDGRQSWADSTGKLLLPLSFQEAGYLDGRYFDVKQNGRWGIYDSESEQFAIPAEYEGFDYCGGCGRKGDYVLAKKNGKWGVIGFNRQQLAPFVYDHDHYRMRSDEWVTAFTRNKKNVVLHLGTGKEYPAGEVLGNGMMVYRGDQKGMGMINGAGVEVLPPVYEDIASPDPDFAAVTGYVSIQRNGRWGLADTTGRILIQPTYTEFFTTVFDSLFRTQKDGLDVLLSATGKSQLPQGCTDLRILRDAGAAAFRKNGRYGVYYAATGRVVPPAYEEVNEVFYGSDWLKSCLKVVKDGWNGLLDPDGREIVPPQFDEEFTGLAGNDGARLVVVRKGSLYGLFNGAGRRVTPAEYHSISRGPANTALLRVSKESDDDIRYGIIDTAGAVVLPVAYDDMRVISDSLLLLGKGDQRAVMNIFTKNIFSLPDTASVIIVDAHTLQIGQTEGNYLYDLRTRSAITPVYGYIGGFDGGAALVTKNHKAGMIGAGGKVLLPLEYDFAVDLQHGLCLLGKGDKYGVADSTGKLIVPLQYDYSGSAYDIDYQRGRYLLLRRNNAEGEVRLGVADLRGRVLLEPVYDNVLFDEAGQGFIVSQNRRFGMALADGRLAVPCEYDDIVPASINRYAGTFTFSWPLLCKKDGTFEYIRANGQPLPVKVTTIGDTGAYAW</sequence>
<feature type="signal peptide" evidence="1">
    <location>
        <begin position="1"/>
        <end position="18"/>
    </location>
</feature>
<gene>
    <name evidence="2" type="ORF">EGT74_15935</name>
</gene>
<dbReference type="RefSeq" id="WP_123847533.1">
    <property type="nucleotide sequence ID" value="NZ_RPDH01000002.1"/>
</dbReference>
<reference evidence="2 3" key="1">
    <citation type="submission" date="2018-11" db="EMBL/GenBank/DDBJ databases">
        <title>Chitinophaga lutea sp.nov., isolate from arsenic contaminated soil.</title>
        <authorList>
            <person name="Zong Y."/>
        </authorList>
    </citation>
    <scope>NUCLEOTIDE SEQUENCE [LARGE SCALE GENOMIC DNA]</scope>
    <source>
        <strain evidence="2 3">ZY74</strain>
    </source>
</reference>
<dbReference type="Proteomes" id="UP000278351">
    <property type="component" value="Unassembled WGS sequence"/>
</dbReference>
<comment type="caution">
    <text evidence="2">The sequence shown here is derived from an EMBL/GenBank/DDBJ whole genome shotgun (WGS) entry which is preliminary data.</text>
</comment>
<dbReference type="PANTHER" id="PTHR37841:SF1">
    <property type="entry name" value="DUF3298 DOMAIN-CONTAINING PROTEIN"/>
    <property type="match status" value="1"/>
</dbReference>
<evidence type="ECO:0000256" key="1">
    <source>
        <dbReference type="SAM" id="SignalP"/>
    </source>
</evidence>